<gene>
    <name evidence="2" type="ORF">EXN66_Car020468</name>
</gene>
<evidence type="ECO:0000313" key="2">
    <source>
        <dbReference type="EMBL" id="KAF3704778.1"/>
    </source>
</evidence>
<reference evidence="2 3" key="1">
    <citation type="submission" date="2019-02" db="EMBL/GenBank/DDBJ databases">
        <title>Opniocepnalus argus genome.</title>
        <authorList>
            <person name="Zhou C."/>
            <person name="Xiao S."/>
        </authorList>
    </citation>
    <scope>NUCLEOTIDE SEQUENCE [LARGE SCALE GENOMIC DNA]</scope>
    <source>
        <strain evidence="2">OARG1902GOOAL</strain>
        <tissue evidence="2">Muscle</tissue>
    </source>
</reference>
<feature type="transmembrane region" description="Helical" evidence="1">
    <location>
        <begin position="6"/>
        <end position="30"/>
    </location>
</feature>
<dbReference type="Proteomes" id="UP000503349">
    <property type="component" value="Chromosome 20"/>
</dbReference>
<name>A0A6G1QRD0_CHAAH</name>
<keyword evidence="1" id="KW-0812">Transmembrane</keyword>
<keyword evidence="1" id="KW-0472">Membrane</keyword>
<evidence type="ECO:0000256" key="1">
    <source>
        <dbReference type="SAM" id="Phobius"/>
    </source>
</evidence>
<dbReference type="EMBL" id="CM015731">
    <property type="protein sequence ID" value="KAF3704778.1"/>
    <property type="molecule type" value="Genomic_DNA"/>
</dbReference>
<proteinExistence type="predicted"/>
<evidence type="ECO:0000313" key="3">
    <source>
        <dbReference type="Proteomes" id="UP000503349"/>
    </source>
</evidence>
<organism evidence="2 3">
    <name type="scientific">Channa argus</name>
    <name type="common">Northern snakehead</name>
    <name type="synonym">Ophicephalus argus</name>
    <dbReference type="NCBI Taxonomy" id="215402"/>
    <lineage>
        <taxon>Eukaryota</taxon>
        <taxon>Metazoa</taxon>
        <taxon>Chordata</taxon>
        <taxon>Craniata</taxon>
        <taxon>Vertebrata</taxon>
        <taxon>Euteleostomi</taxon>
        <taxon>Actinopterygii</taxon>
        <taxon>Neopterygii</taxon>
        <taxon>Teleostei</taxon>
        <taxon>Neoteleostei</taxon>
        <taxon>Acanthomorphata</taxon>
        <taxon>Anabantaria</taxon>
        <taxon>Anabantiformes</taxon>
        <taxon>Channoidei</taxon>
        <taxon>Channidae</taxon>
        <taxon>Channa</taxon>
    </lineage>
</organism>
<dbReference type="AlphaFoldDB" id="A0A6G1QRD0"/>
<keyword evidence="1" id="KW-1133">Transmembrane helix</keyword>
<keyword evidence="3" id="KW-1185">Reference proteome</keyword>
<reference evidence="3" key="2">
    <citation type="submission" date="2019-02" db="EMBL/GenBank/DDBJ databases">
        <title>Opniocepnalus argus Var Kimnra genome.</title>
        <authorList>
            <person name="Zhou C."/>
            <person name="Xiao S."/>
        </authorList>
    </citation>
    <scope>NUCLEOTIDE SEQUENCE [LARGE SCALE GENOMIC DNA]</scope>
</reference>
<protein>
    <submittedName>
        <fullName evidence="2">Uncharacterized protein</fullName>
    </submittedName>
</protein>
<accession>A0A6G1QRD0</accession>
<sequence length="199" mass="22005">MAPELLTVIVASVSCVAFCVVILILVVVFYRKHPPCCRPEHYRSDPPHYHGNISQIGITYNEHGVAINNGATRPQFPARLFIIGKPNEYHMNGPLPHLPSYESVCEKDRQRKIQGIITQGFGLRGCQEEPPPTYEETLCQTLSTAPVDLRLSVHQSELTHSDSTNHLCDNAHNHCQPSTVLQGLAASSCTAQTSSFLSF</sequence>